<comment type="function">
    <text evidence="9">Component of the type II secretion system required for the energy-dependent secretion of extracellular factors such as proteases and toxins from the periplasm.</text>
</comment>
<dbReference type="PANTHER" id="PTHR38779:SF2">
    <property type="entry name" value="TYPE II SECRETION SYSTEM PROTEIN I-RELATED"/>
    <property type="match status" value="1"/>
</dbReference>
<keyword evidence="12" id="KW-1185">Reference proteome</keyword>
<dbReference type="RefSeq" id="WP_121082167.1">
    <property type="nucleotide sequence ID" value="NZ_RBZU01000001.1"/>
</dbReference>
<keyword evidence="6" id="KW-0812">Transmembrane</keyword>
<evidence type="ECO:0000313" key="12">
    <source>
        <dbReference type="Proteomes" id="UP000270342"/>
    </source>
</evidence>
<evidence type="ECO:0000256" key="9">
    <source>
        <dbReference type="RuleBase" id="RU368030"/>
    </source>
</evidence>
<dbReference type="EMBL" id="RBZU01000001">
    <property type="protein sequence ID" value="RKP58515.1"/>
    <property type="molecule type" value="Genomic_DNA"/>
</dbReference>
<sequence length="142" mass="15456">MSFNKLRGRRPCSTARRSTKSAGFTMIEVLVALAIIAIALGASLRAVGSLAGNATRLHERMLAGWSADNVLATMTLDHQWPEIGTTVEPCPQGNLDLRCSITVRSTPNPLFRQIDVVVRRGENDESLANITTVVPNESRRSL</sequence>
<dbReference type="Gene3D" id="3.30.1300.30">
    <property type="entry name" value="GSPII I/J protein-like"/>
    <property type="match status" value="1"/>
</dbReference>
<dbReference type="OrthoDB" id="5296572at2"/>
<evidence type="ECO:0000256" key="7">
    <source>
        <dbReference type="ARBA" id="ARBA00022989"/>
    </source>
</evidence>
<comment type="subunit">
    <text evidence="9">Type II secretion is composed of four main components: the outer membrane complex, the inner membrane complex, the cytoplasmic secretion ATPase and the periplasm-spanning pseudopilus.</text>
</comment>
<dbReference type="SUPFAM" id="SSF54523">
    <property type="entry name" value="Pili subunits"/>
    <property type="match status" value="2"/>
</dbReference>
<comment type="similarity">
    <text evidence="2 9">Belongs to the GSP I family.</text>
</comment>
<dbReference type="AlphaFoldDB" id="A0A494Y8P1"/>
<dbReference type="Proteomes" id="UP000270342">
    <property type="component" value="Unassembled WGS sequence"/>
</dbReference>
<dbReference type="NCBIfam" id="TIGR01707">
    <property type="entry name" value="gspI"/>
    <property type="match status" value="1"/>
</dbReference>
<dbReference type="NCBIfam" id="TIGR02532">
    <property type="entry name" value="IV_pilin_GFxxxE"/>
    <property type="match status" value="1"/>
</dbReference>
<dbReference type="InterPro" id="IPR045584">
    <property type="entry name" value="Pilin-like"/>
</dbReference>
<evidence type="ECO:0000256" key="8">
    <source>
        <dbReference type="ARBA" id="ARBA00023136"/>
    </source>
</evidence>
<dbReference type="InterPro" id="IPR012902">
    <property type="entry name" value="N_methyl_site"/>
</dbReference>
<dbReference type="Pfam" id="PF07963">
    <property type="entry name" value="N_methyl"/>
    <property type="match status" value="1"/>
</dbReference>
<evidence type="ECO:0000256" key="5">
    <source>
        <dbReference type="ARBA" id="ARBA00022519"/>
    </source>
</evidence>
<evidence type="ECO:0000259" key="10">
    <source>
        <dbReference type="Pfam" id="PF02501"/>
    </source>
</evidence>
<evidence type="ECO:0000256" key="3">
    <source>
        <dbReference type="ARBA" id="ARBA00022475"/>
    </source>
</evidence>
<evidence type="ECO:0000313" key="11">
    <source>
        <dbReference type="EMBL" id="RKP58515.1"/>
    </source>
</evidence>
<dbReference type="GO" id="GO:0015627">
    <property type="term" value="C:type II protein secretion system complex"/>
    <property type="evidence" value="ECO:0007669"/>
    <property type="project" value="UniProtKB-UniRule"/>
</dbReference>
<reference evidence="11 12" key="1">
    <citation type="submission" date="2018-10" db="EMBL/GenBank/DDBJ databases">
        <title>Robbsia sp. DHC34, isolated from soil.</title>
        <authorList>
            <person name="Gao Z.-H."/>
            <person name="Qiu L.-H."/>
        </authorList>
    </citation>
    <scope>NUCLEOTIDE SEQUENCE [LARGE SCALE GENOMIC DNA]</scope>
    <source>
        <strain evidence="11 12">DHC34</strain>
    </source>
</reference>
<keyword evidence="5 9" id="KW-0997">Cell inner membrane</keyword>
<keyword evidence="3" id="KW-1003">Cell membrane</keyword>
<evidence type="ECO:0000256" key="6">
    <source>
        <dbReference type="ARBA" id="ARBA00022692"/>
    </source>
</evidence>
<dbReference type="InterPro" id="IPR010052">
    <property type="entry name" value="T2SS_protein-GspI"/>
</dbReference>
<comment type="PTM">
    <text evidence="9">Cleaved by prepilin peptidase.</text>
</comment>
<dbReference type="InterPro" id="IPR003413">
    <property type="entry name" value="T2SS_GspI_C"/>
</dbReference>
<evidence type="ECO:0000256" key="1">
    <source>
        <dbReference type="ARBA" id="ARBA00004377"/>
    </source>
</evidence>
<name>A0A494Y8P1_9BURK</name>
<protein>
    <recommendedName>
        <fullName evidence="9">Type II secretion system protein I</fullName>
        <shortName evidence="9">T2SS minor pseudopilin I</shortName>
    </recommendedName>
</protein>
<dbReference type="GO" id="GO:0005886">
    <property type="term" value="C:plasma membrane"/>
    <property type="evidence" value="ECO:0007669"/>
    <property type="project" value="UniProtKB-SubCell"/>
</dbReference>
<evidence type="ECO:0000256" key="4">
    <source>
        <dbReference type="ARBA" id="ARBA00022481"/>
    </source>
</evidence>
<keyword evidence="4 9" id="KW-0488">Methylation</keyword>
<keyword evidence="8" id="KW-0472">Membrane</keyword>
<comment type="caution">
    <text evidence="11">The sequence shown here is derived from an EMBL/GenBank/DDBJ whole genome shotgun (WGS) entry which is preliminary data.</text>
</comment>
<keyword evidence="7" id="KW-1133">Transmembrane helix</keyword>
<dbReference type="Pfam" id="PF02501">
    <property type="entry name" value="T2SSI"/>
    <property type="match status" value="1"/>
</dbReference>
<dbReference type="PANTHER" id="PTHR38779">
    <property type="entry name" value="TYPE II SECRETION SYSTEM PROTEIN I-RELATED"/>
    <property type="match status" value="1"/>
</dbReference>
<organism evidence="11 12">
    <name type="scientific">Pararobbsia silviterrae</name>
    <dbReference type="NCBI Taxonomy" id="1792498"/>
    <lineage>
        <taxon>Bacteria</taxon>
        <taxon>Pseudomonadati</taxon>
        <taxon>Pseudomonadota</taxon>
        <taxon>Betaproteobacteria</taxon>
        <taxon>Burkholderiales</taxon>
        <taxon>Burkholderiaceae</taxon>
        <taxon>Pararobbsia</taxon>
    </lineage>
</organism>
<feature type="domain" description="Type II secretion system protein GspI C-terminal" evidence="10">
    <location>
        <begin position="57"/>
        <end position="134"/>
    </location>
</feature>
<comment type="subcellular location">
    <subcellularLocation>
        <location evidence="1 9">Cell inner membrane</location>
        <topology evidence="1 9">Single-pass membrane protein</topology>
    </subcellularLocation>
</comment>
<gene>
    <name evidence="11" type="primary">gspI</name>
    <name evidence="11" type="ORF">D7S86_00740</name>
</gene>
<proteinExistence type="inferred from homology"/>
<accession>A0A494Y8P1</accession>
<evidence type="ECO:0000256" key="2">
    <source>
        <dbReference type="ARBA" id="ARBA00008358"/>
    </source>
</evidence>
<dbReference type="GO" id="GO:0015628">
    <property type="term" value="P:protein secretion by the type II secretion system"/>
    <property type="evidence" value="ECO:0007669"/>
    <property type="project" value="UniProtKB-UniRule"/>
</dbReference>